<protein>
    <submittedName>
        <fullName evidence="2">Alkyl hydroperoxide reductase</fullName>
    </submittedName>
</protein>
<dbReference type="Gene3D" id="3.40.30.10">
    <property type="entry name" value="Glutaredoxin"/>
    <property type="match status" value="1"/>
</dbReference>
<dbReference type="SUPFAM" id="SSF52833">
    <property type="entry name" value="Thioredoxin-like"/>
    <property type="match status" value="1"/>
</dbReference>
<dbReference type="EMBL" id="KJ508014">
    <property type="protein sequence ID" value="AHZ46200.1"/>
    <property type="molecule type" value="Genomic_DNA"/>
</dbReference>
<reference evidence="2" key="1">
    <citation type="submission" date="2014-02" db="EMBL/GenBank/DDBJ databases">
        <title>Screening of novel PKS from marine sediment.</title>
        <authorList>
            <person name="Xie F."/>
            <person name="Fu C."/>
            <person name="Dai H."/>
            <person name="Zhang L."/>
        </authorList>
    </citation>
    <scope>NUCLEOTIDE SEQUENCE</scope>
</reference>
<feature type="transmembrane region" description="Helical" evidence="1">
    <location>
        <begin position="62"/>
        <end position="81"/>
    </location>
</feature>
<feature type="transmembrane region" description="Helical" evidence="1">
    <location>
        <begin position="6"/>
        <end position="25"/>
    </location>
</feature>
<gene>
    <name evidence="2" type="ORF">1e14</name>
</gene>
<evidence type="ECO:0000313" key="2">
    <source>
        <dbReference type="EMBL" id="AHZ46200.1"/>
    </source>
</evidence>
<name>A0A059U0G3_9BACT</name>
<keyword evidence="1" id="KW-0812">Transmembrane</keyword>
<keyword evidence="1" id="KW-1133">Transmembrane helix</keyword>
<sequence length="128" mass="13668">MSGAMLSIIALLLVAGSMALWFRRIHKVEIPEDRRGYVAFWVGGAALGVIALIQGAGWIGAIPAAIAVFAGSFFSVSVLVSPQKATDDAIRVGESLRDFTALDENGDEFSLSGFAGKPVLIKFFRGHW</sequence>
<keyword evidence="1" id="KW-0472">Membrane</keyword>
<proteinExistence type="predicted"/>
<feature type="transmembrane region" description="Helical" evidence="1">
    <location>
        <begin position="37"/>
        <end position="56"/>
    </location>
</feature>
<dbReference type="InterPro" id="IPR036249">
    <property type="entry name" value="Thioredoxin-like_sf"/>
</dbReference>
<organism evidence="2">
    <name type="scientific">uncultured bacterium N27-1E</name>
    <dbReference type="NCBI Taxonomy" id="1497526"/>
    <lineage>
        <taxon>Bacteria</taxon>
        <taxon>environmental samples</taxon>
    </lineage>
</organism>
<dbReference type="AlphaFoldDB" id="A0A059U0G3"/>
<evidence type="ECO:0000256" key="1">
    <source>
        <dbReference type="SAM" id="Phobius"/>
    </source>
</evidence>
<accession>A0A059U0G3</accession>